<evidence type="ECO:0000256" key="20">
    <source>
        <dbReference type="ARBA" id="ARBA00051243"/>
    </source>
</evidence>
<keyword evidence="16 23" id="KW-1015">Disulfide bond</keyword>
<dbReference type="SMART" id="SM00408">
    <property type="entry name" value="IGc2"/>
    <property type="match status" value="3"/>
</dbReference>
<evidence type="ECO:0000256" key="18">
    <source>
        <dbReference type="ARBA" id="ARBA00023180"/>
    </source>
</evidence>
<dbReference type="PRINTS" id="PR00109">
    <property type="entry name" value="TYRKINASE"/>
</dbReference>
<feature type="domain" description="Protein kinase" evidence="27">
    <location>
        <begin position="610"/>
        <end position="896"/>
    </location>
</feature>
<dbReference type="SMART" id="SM00060">
    <property type="entry name" value="FN3"/>
    <property type="match status" value="1"/>
</dbReference>
<dbReference type="SUPFAM" id="SSF56112">
    <property type="entry name" value="Protein kinase-like (PK-like)"/>
    <property type="match status" value="1"/>
</dbReference>
<feature type="domain" description="Ig-like" evidence="28">
    <location>
        <begin position="256"/>
        <end position="352"/>
    </location>
</feature>
<dbReference type="InterPro" id="IPR000719">
    <property type="entry name" value="Prot_kinase_dom"/>
</dbReference>
<dbReference type="PANTHER" id="PTHR24416">
    <property type="entry name" value="TYROSINE-PROTEIN KINASE RECEPTOR"/>
    <property type="match status" value="1"/>
</dbReference>
<dbReference type="Pfam" id="PF07679">
    <property type="entry name" value="I-set"/>
    <property type="match status" value="3"/>
</dbReference>
<evidence type="ECO:0000259" key="27">
    <source>
        <dbReference type="PROSITE" id="PS50011"/>
    </source>
</evidence>
<dbReference type="AlphaFoldDB" id="A0A913Z5T8"/>
<dbReference type="FunFam" id="2.60.40.10:FF:000016">
    <property type="entry name" value="Fibroblast growth factor receptor"/>
    <property type="match status" value="1"/>
</dbReference>
<dbReference type="FunFam" id="1.10.510.10:FF:000007">
    <property type="entry name" value="Fibroblast growth factor receptor"/>
    <property type="match status" value="1"/>
</dbReference>
<dbReference type="InterPro" id="IPR011009">
    <property type="entry name" value="Kinase-like_dom_sf"/>
</dbReference>
<feature type="binding site" evidence="22 24">
    <location>
        <position position="644"/>
    </location>
    <ligand>
        <name>ATP</name>
        <dbReference type="ChEBI" id="CHEBI:30616"/>
    </ligand>
</feature>
<dbReference type="GO" id="GO:0005524">
    <property type="term" value="F:ATP binding"/>
    <property type="evidence" value="ECO:0007669"/>
    <property type="project" value="UniProtKB-UniRule"/>
</dbReference>
<dbReference type="InterPro" id="IPR003598">
    <property type="entry name" value="Ig_sub2"/>
</dbReference>
<comment type="subcellular location">
    <subcellularLocation>
        <location evidence="1">Cell membrane</location>
        <topology evidence="1">Single-pass type I membrane protein</topology>
    </subcellularLocation>
</comment>
<evidence type="ECO:0000256" key="24">
    <source>
        <dbReference type="PROSITE-ProRule" id="PRU10141"/>
    </source>
</evidence>
<evidence type="ECO:0000256" key="12">
    <source>
        <dbReference type="ARBA" id="ARBA00022840"/>
    </source>
</evidence>
<dbReference type="SUPFAM" id="SSF48726">
    <property type="entry name" value="Immunoglobulin"/>
    <property type="match status" value="3"/>
</dbReference>
<dbReference type="InterPro" id="IPR007110">
    <property type="entry name" value="Ig-like_dom"/>
</dbReference>
<dbReference type="GO" id="GO:0005007">
    <property type="term" value="F:fibroblast growth factor receptor activity"/>
    <property type="evidence" value="ECO:0007669"/>
    <property type="project" value="InterPro"/>
</dbReference>
<keyword evidence="4" id="KW-1003">Cell membrane</keyword>
<dbReference type="Gene3D" id="3.30.200.20">
    <property type="entry name" value="Phosphorylase Kinase, domain 1"/>
    <property type="match status" value="1"/>
</dbReference>
<feature type="binding site" evidence="22">
    <location>
        <position position="698"/>
    </location>
    <ligand>
        <name>ATP</name>
        <dbReference type="ChEBI" id="CHEBI:30616"/>
    </ligand>
</feature>
<feature type="disulfide bond" evidence="23">
    <location>
        <begin position="281"/>
        <end position="334"/>
    </location>
</feature>
<keyword evidence="12 22" id="KW-0067">ATP-binding</keyword>
<dbReference type="InterPro" id="IPR013783">
    <property type="entry name" value="Ig-like_fold"/>
</dbReference>
<dbReference type="InterPro" id="IPR001245">
    <property type="entry name" value="Ser-Thr/Tyr_kinase_cat_dom"/>
</dbReference>
<dbReference type="PIRSF" id="PIRSF000628">
    <property type="entry name" value="FGFR"/>
    <property type="match status" value="1"/>
</dbReference>
<dbReference type="SMART" id="SM00219">
    <property type="entry name" value="TyrKc"/>
    <property type="match status" value="1"/>
</dbReference>
<dbReference type="SUPFAM" id="SSF49265">
    <property type="entry name" value="Fibronectin type III"/>
    <property type="match status" value="1"/>
</dbReference>
<evidence type="ECO:0000256" key="22">
    <source>
        <dbReference type="PIRSR" id="PIRSR000628-2"/>
    </source>
</evidence>
<evidence type="ECO:0000256" key="21">
    <source>
        <dbReference type="PIRSR" id="PIRSR000628-1"/>
    </source>
</evidence>
<keyword evidence="15" id="KW-0829">Tyrosine-protein kinase</keyword>
<accession>A0A913Z5T8</accession>
<dbReference type="CDD" id="cd00096">
    <property type="entry name" value="Ig"/>
    <property type="match status" value="1"/>
</dbReference>
<evidence type="ECO:0000256" key="1">
    <source>
        <dbReference type="ARBA" id="ARBA00004251"/>
    </source>
</evidence>
<feature type="disulfide bond" evidence="23">
    <location>
        <begin position="379"/>
        <end position="475"/>
    </location>
</feature>
<dbReference type="EC" id="2.7.10.1" evidence="3"/>
<keyword evidence="14 25" id="KW-0472">Membrane</keyword>
<dbReference type="PROSITE" id="PS50853">
    <property type="entry name" value="FN3"/>
    <property type="match status" value="1"/>
</dbReference>
<dbReference type="GO" id="GO:0008284">
    <property type="term" value="P:positive regulation of cell population proliferation"/>
    <property type="evidence" value="ECO:0007669"/>
    <property type="project" value="InterPro"/>
</dbReference>
<keyword evidence="6" id="KW-0808">Transferase</keyword>
<evidence type="ECO:0000259" key="28">
    <source>
        <dbReference type="PROSITE" id="PS50835"/>
    </source>
</evidence>
<feature type="binding site" evidence="22">
    <location>
        <position position="756"/>
    </location>
    <ligand>
        <name>ATP</name>
        <dbReference type="ChEBI" id="CHEBI:30616"/>
    </ligand>
</feature>
<feature type="domain" description="Ig-like" evidence="28">
    <location>
        <begin position="359"/>
        <end position="491"/>
    </location>
</feature>
<feature type="signal peptide" evidence="26">
    <location>
        <begin position="1"/>
        <end position="31"/>
    </location>
</feature>
<keyword evidence="31" id="KW-1185">Reference proteome</keyword>
<dbReference type="Gene3D" id="2.60.40.10">
    <property type="entry name" value="Immunoglobulins"/>
    <property type="match status" value="4"/>
</dbReference>
<evidence type="ECO:0000256" key="16">
    <source>
        <dbReference type="ARBA" id="ARBA00023157"/>
    </source>
</evidence>
<evidence type="ECO:0000256" key="10">
    <source>
        <dbReference type="ARBA" id="ARBA00022741"/>
    </source>
</evidence>
<dbReference type="InterPro" id="IPR017441">
    <property type="entry name" value="Protein_kinase_ATP_BS"/>
</dbReference>
<name>A0A913Z5T8_PATMI</name>
<protein>
    <recommendedName>
        <fullName evidence="3">receptor protein-tyrosine kinase</fullName>
        <ecNumber evidence="3">2.7.10.1</ecNumber>
    </recommendedName>
</protein>
<feature type="transmembrane region" description="Helical" evidence="25">
    <location>
        <begin position="521"/>
        <end position="544"/>
    </location>
</feature>
<dbReference type="OrthoDB" id="5984265at2759"/>
<evidence type="ECO:0000256" key="6">
    <source>
        <dbReference type="ARBA" id="ARBA00022679"/>
    </source>
</evidence>
<feature type="binding site" evidence="22">
    <location>
        <position position="770"/>
    </location>
    <ligand>
        <name>ATP</name>
        <dbReference type="ChEBI" id="CHEBI:30616"/>
    </ligand>
</feature>
<evidence type="ECO:0000256" key="15">
    <source>
        <dbReference type="ARBA" id="ARBA00023137"/>
    </source>
</evidence>
<dbReference type="Gene3D" id="1.10.510.10">
    <property type="entry name" value="Transferase(Phosphotransferase) domain 1"/>
    <property type="match status" value="1"/>
</dbReference>
<dbReference type="Proteomes" id="UP000887568">
    <property type="component" value="Unplaced"/>
</dbReference>
<dbReference type="GO" id="GO:0017134">
    <property type="term" value="F:fibroblast growth factor binding"/>
    <property type="evidence" value="ECO:0007669"/>
    <property type="project" value="TreeGrafter"/>
</dbReference>
<dbReference type="PROSITE" id="PS00107">
    <property type="entry name" value="PROTEIN_KINASE_ATP"/>
    <property type="match status" value="1"/>
</dbReference>
<dbReference type="Pfam" id="PF07714">
    <property type="entry name" value="PK_Tyr_Ser-Thr"/>
    <property type="match status" value="1"/>
</dbReference>
<dbReference type="CDD" id="cd05053">
    <property type="entry name" value="PTKc_FGFR"/>
    <property type="match status" value="1"/>
</dbReference>
<evidence type="ECO:0000256" key="19">
    <source>
        <dbReference type="ARBA" id="ARBA00023319"/>
    </source>
</evidence>
<dbReference type="InterPro" id="IPR003961">
    <property type="entry name" value="FN3_dom"/>
</dbReference>
<dbReference type="CDD" id="cd00063">
    <property type="entry name" value="FN3"/>
    <property type="match status" value="1"/>
</dbReference>
<comment type="catalytic activity">
    <reaction evidence="20">
        <text>L-tyrosyl-[protein] + ATP = O-phospho-L-tyrosyl-[protein] + ADP + H(+)</text>
        <dbReference type="Rhea" id="RHEA:10596"/>
        <dbReference type="Rhea" id="RHEA-COMP:10136"/>
        <dbReference type="Rhea" id="RHEA-COMP:20101"/>
        <dbReference type="ChEBI" id="CHEBI:15378"/>
        <dbReference type="ChEBI" id="CHEBI:30616"/>
        <dbReference type="ChEBI" id="CHEBI:46858"/>
        <dbReference type="ChEBI" id="CHEBI:61978"/>
        <dbReference type="ChEBI" id="CHEBI:456216"/>
        <dbReference type="EC" id="2.7.10.1"/>
    </reaction>
</comment>
<keyword evidence="9" id="KW-0677">Repeat</keyword>
<evidence type="ECO:0000256" key="13">
    <source>
        <dbReference type="ARBA" id="ARBA00022989"/>
    </source>
</evidence>
<keyword evidence="13 25" id="KW-1133">Transmembrane helix</keyword>
<dbReference type="PANTHER" id="PTHR24416:SF550">
    <property type="entry name" value="FIBROBLAST GROWTH FACTOR RECEPTOR HOMOLOG 1-RELATED"/>
    <property type="match status" value="1"/>
</dbReference>
<organism evidence="30 31">
    <name type="scientific">Patiria miniata</name>
    <name type="common">Bat star</name>
    <name type="synonym">Asterina miniata</name>
    <dbReference type="NCBI Taxonomy" id="46514"/>
    <lineage>
        <taxon>Eukaryota</taxon>
        <taxon>Metazoa</taxon>
        <taxon>Echinodermata</taxon>
        <taxon>Eleutherozoa</taxon>
        <taxon>Asterozoa</taxon>
        <taxon>Asteroidea</taxon>
        <taxon>Valvatacea</taxon>
        <taxon>Valvatida</taxon>
        <taxon>Asterinidae</taxon>
        <taxon>Patiria</taxon>
    </lineage>
</organism>
<keyword evidence="11" id="KW-0418">Kinase</keyword>
<evidence type="ECO:0000313" key="31">
    <source>
        <dbReference type="Proteomes" id="UP000887568"/>
    </source>
</evidence>
<dbReference type="GeneID" id="119720531"/>
<reference evidence="30" key="1">
    <citation type="submission" date="2022-11" db="UniProtKB">
        <authorList>
            <consortium name="EnsemblMetazoa"/>
        </authorList>
    </citation>
    <scope>IDENTIFICATION</scope>
</reference>
<dbReference type="RefSeq" id="XP_038046160.1">
    <property type="nucleotide sequence ID" value="XM_038190232.1"/>
</dbReference>
<feature type="active site" description="Proton acceptor" evidence="21">
    <location>
        <position position="752"/>
    </location>
</feature>
<dbReference type="InterPro" id="IPR013098">
    <property type="entry name" value="Ig_I-set"/>
</dbReference>
<dbReference type="InterPro" id="IPR016248">
    <property type="entry name" value="FGF_rcpt_fam"/>
</dbReference>
<sequence length="931" mass="105308">MDSRGRYSLRRSIHSLLILCLFSLRLTLAEAAVTSAQDIVPSRSSPRNLRLTPTKLTTVTLKWDAPLNGGVYNYDVNYWRGQDQSQVRTKNVSNSTSCDVGDLQIRVNYTFSVSISGSPELVTNEVTGSGISPRPPTINKDGRMITELKKVETENAKFRCSVDAYPKPNITWWRGNVRLETGDDREVKRATMTINDVVVEDSGVYSCYVTNDYGELRVNFTLEVDPDDSEVYFSSNSESSYGAIESTVSDLEPMAPEFNKDKYRFHDNMLKVAGERLTLKCPYRANPRPTVVWTKNDKLNWEQQSNFRDRVTINDFKLIIERLMPSVDQAKYTCIVTNELGSIEHTTIIDITERIATRPIISQIDDQEVVVGSNVSFECKIVSDATPHIVWLKMEKPGNVSQLQTMTDRLDLIVEKWTQELSKSCSEVMMEYLSNFTQHWQCISNDEHTSQNLKVQTQTLKIYNVSFKDSGLYTCLAGNYLGITRASATLSVIAVTTHPPPTSAPVVAIVRPGHWDQQKTVMVVAIVCSFIILILFFFIFIMCYKSNQRHTRSPMRVVNKTQLIRQLSTESGHSTAPLVIGRSRLSSSLTVVSEYEVPLDPEWEFPRDRLTLGKALGEGAFGKVVLAEAVGISNKEQTTMVAVKMLKGNATDRELSDLVSELEMMKMIGKHTNIINLLGCSTQDGPLFVIVEYAHHGNLRDFLRLRRPPDNNEMTVMLPDREQLTNKDLISMAYQVARGMEFLASKKAIHRDLAARNVLVTENYIMKIADFGLARDVHYIDFYKKTTDGRLPVKWMAPEALFDRVFTTQSDVWSFGILLWEIITLGGTPYPSVPVEKMFDYLKMGKRLEQPQNCSLEIYHIMRECWHTSPGLRPTFFDLVEDLARIISLASTQDYLDLEALGDAPVTTFVDVEFDSGNSSQHSRHSSESTV</sequence>
<dbReference type="OMA" id="YVQILKX"/>
<evidence type="ECO:0000256" key="26">
    <source>
        <dbReference type="SAM" id="SignalP"/>
    </source>
</evidence>
<keyword evidence="17" id="KW-0675">Receptor</keyword>
<proteinExistence type="inferred from homology"/>
<keyword evidence="7 25" id="KW-0812">Transmembrane</keyword>
<dbReference type="InterPro" id="IPR036179">
    <property type="entry name" value="Ig-like_dom_sf"/>
</dbReference>
<keyword evidence="5" id="KW-0597">Phosphoprotein</keyword>
<evidence type="ECO:0000256" key="11">
    <source>
        <dbReference type="ARBA" id="ARBA00022777"/>
    </source>
</evidence>
<dbReference type="FunFam" id="3.30.200.20:FF:000011">
    <property type="entry name" value="Fibroblast growth factor receptor"/>
    <property type="match status" value="1"/>
</dbReference>
<evidence type="ECO:0000256" key="2">
    <source>
        <dbReference type="ARBA" id="ARBA00006692"/>
    </source>
</evidence>
<evidence type="ECO:0000256" key="5">
    <source>
        <dbReference type="ARBA" id="ARBA00022553"/>
    </source>
</evidence>
<evidence type="ECO:0000256" key="25">
    <source>
        <dbReference type="SAM" id="Phobius"/>
    </source>
</evidence>
<comment type="similarity">
    <text evidence="2">Belongs to the protein kinase superfamily. CAMK Ser/Thr protein kinase family.</text>
</comment>
<dbReference type="InterPro" id="IPR050122">
    <property type="entry name" value="RTK"/>
</dbReference>
<evidence type="ECO:0000256" key="7">
    <source>
        <dbReference type="ARBA" id="ARBA00022692"/>
    </source>
</evidence>
<evidence type="ECO:0000256" key="9">
    <source>
        <dbReference type="ARBA" id="ARBA00022737"/>
    </source>
</evidence>
<dbReference type="InterPro" id="IPR003599">
    <property type="entry name" value="Ig_sub"/>
</dbReference>
<feature type="domain" description="Fibronectin type-III" evidence="29">
    <location>
        <begin position="45"/>
        <end position="136"/>
    </location>
</feature>
<keyword evidence="18" id="KW-0325">Glycoprotein</keyword>
<evidence type="ECO:0000256" key="23">
    <source>
        <dbReference type="PIRSR" id="PIRSR000628-3"/>
    </source>
</evidence>
<feature type="chain" id="PRO_5037585797" description="receptor protein-tyrosine kinase" evidence="26">
    <location>
        <begin position="32"/>
        <end position="931"/>
    </location>
</feature>
<evidence type="ECO:0000313" key="30">
    <source>
        <dbReference type="EnsemblMetazoa" id="XP_038046160.1"/>
    </source>
</evidence>
<keyword evidence="10 24" id="KW-0547">Nucleotide-binding</keyword>
<evidence type="ECO:0000256" key="4">
    <source>
        <dbReference type="ARBA" id="ARBA00022475"/>
    </source>
</evidence>
<dbReference type="PROSITE" id="PS50011">
    <property type="entry name" value="PROTEIN_KINASE_DOM"/>
    <property type="match status" value="1"/>
</dbReference>
<evidence type="ECO:0000256" key="14">
    <source>
        <dbReference type="ARBA" id="ARBA00023136"/>
    </source>
</evidence>
<dbReference type="InterPro" id="IPR020635">
    <property type="entry name" value="Tyr_kinase_cat_dom"/>
</dbReference>
<dbReference type="GO" id="GO:0005886">
    <property type="term" value="C:plasma membrane"/>
    <property type="evidence" value="ECO:0007669"/>
    <property type="project" value="UniProtKB-SubCell"/>
</dbReference>
<feature type="domain" description="Ig-like" evidence="28">
    <location>
        <begin position="136"/>
        <end position="223"/>
    </location>
</feature>
<dbReference type="PROSITE" id="PS50835">
    <property type="entry name" value="IG_LIKE"/>
    <property type="match status" value="3"/>
</dbReference>
<feature type="binding site" evidence="22">
    <location>
        <begin position="692"/>
        <end position="694"/>
    </location>
    <ligand>
        <name>ATP</name>
        <dbReference type="ChEBI" id="CHEBI:30616"/>
    </ligand>
</feature>
<keyword evidence="8 26" id="KW-0732">Signal</keyword>
<feature type="disulfide bond" evidence="23">
    <location>
        <begin position="160"/>
        <end position="207"/>
    </location>
</feature>
<dbReference type="Pfam" id="PF00041">
    <property type="entry name" value="fn3"/>
    <property type="match status" value="1"/>
</dbReference>
<evidence type="ECO:0000259" key="29">
    <source>
        <dbReference type="PROSITE" id="PS50853"/>
    </source>
</evidence>
<evidence type="ECO:0000256" key="8">
    <source>
        <dbReference type="ARBA" id="ARBA00022729"/>
    </source>
</evidence>
<dbReference type="EnsemblMetazoa" id="XM_038190232.1">
    <property type="protein sequence ID" value="XP_038046160.1"/>
    <property type="gene ID" value="LOC119720531"/>
</dbReference>
<dbReference type="SMART" id="SM00409">
    <property type="entry name" value="IG"/>
    <property type="match status" value="3"/>
</dbReference>
<evidence type="ECO:0000256" key="3">
    <source>
        <dbReference type="ARBA" id="ARBA00011902"/>
    </source>
</evidence>
<dbReference type="InterPro" id="IPR036116">
    <property type="entry name" value="FN3_sf"/>
</dbReference>
<dbReference type="GO" id="GO:0043235">
    <property type="term" value="C:receptor complex"/>
    <property type="evidence" value="ECO:0007669"/>
    <property type="project" value="TreeGrafter"/>
</dbReference>
<feature type="binding site" evidence="22">
    <location>
        <begin position="616"/>
        <end position="622"/>
    </location>
    <ligand>
        <name>ATP</name>
        <dbReference type="ChEBI" id="CHEBI:30616"/>
    </ligand>
</feature>
<evidence type="ECO:0000256" key="17">
    <source>
        <dbReference type="ARBA" id="ARBA00023170"/>
    </source>
</evidence>
<keyword evidence="19" id="KW-0393">Immunoglobulin domain</keyword>